<organism evidence="1">
    <name type="scientific">bioreactor metagenome</name>
    <dbReference type="NCBI Taxonomy" id="1076179"/>
    <lineage>
        <taxon>unclassified sequences</taxon>
        <taxon>metagenomes</taxon>
        <taxon>ecological metagenomes</taxon>
    </lineage>
</organism>
<dbReference type="AlphaFoldDB" id="A0A645BHI4"/>
<dbReference type="EMBL" id="VSSQ01018983">
    <property type="protein sequence ID" value="MPM62663.1"/>
    <property type="molecule type" value="Genomic_DNA"/>
</dbReference>
<gene>
    <name evidence="1" type="ORF">SDC9_109540</name>
</gene>
<sequence length="141" mass="16685">MNNLEQIPVRVLHVESLFTVYVLTQFGDDIDFWIPGKLPEGFRHIPTFYFARQYTQIAHIQFKTEPFWFSSGILPYFKTATTLQIHSDYRVTALGYPSGIWKHQFRYLVVFQDADIHMKHVDVIFPRFVEVFHTDTDLLNA</sequence>
<accession>A0A645BHI4</accession>
<reference evidence="1" key="1">
    <citation type="submission" date="2019-08" db="EMBL/GenBank/DDBJ databases">
        <authorList>
            <person name="Kucharzyk K."/>
            <person name="Murdoch R.W."/>
            <person name="Higgins S."/>
            <person name="Loffler F."/>
        </authorList>
    </citation>
    <scope>NUCLEOTIDE SEQUENCE</scope>
</reference>
<name>A0A645BHI4_9ZZZZ</name>
<comment type="caution">
    <text evidence="1">The sequence shown here is derived from an EMBL/GenBank/DDBJ whole genome shotgun (WGS) entry which is preliminary data.</text>
</comment>
<protein>
    <submittedName>
        <fullName evidence="1">Uncharacterized protein</fullName>
    </submittedName>
</protein>
<evidence type="ECO:0000313" key="1">
    <source>
        <dbReference type="EMBL" id="MPM62663.1"/>
    </source>
</evidence>
<proteinExistence type="predicted"/>